<dbReference type="PANTHER" id="PTHR44379:SF2">
    <property type="entry name" value="BLR6218 PROTEIN"/>
    <property type="match status" value="1"/>
</dbReference>
<dbReference type="AlphaFoldDB" id="A0A923PL83"/>
<evidence type="ECO:0000256" key="5">
    <source>
        <dbReference type="ARBA" id="ARBA00023014"/>
    </source>
</evidence>
<keyword evidence="4" id="KW-0408">Iron</keyword>
<dbReference type="InterPro" id="IPR036884">
    <property type="entry name" value="2Fe-2S-bd_dom_sf"/>
</dbReference>
<dbReference type="GO" id="GO:0051537">
    <property type="term" value="F:2 iron, 2 sulfur cluster binding"/>
    <property type="evidence" value="ECO:0007669"/>
    <property type="project" value="UniProtKB-KW"/>
</dbReference>
<dbReference type="Gene3D" id="1.10.150.120">
    <property type="entry name" value="[2Fe-2S]-binding domain"/>
    <property type="match status" value="1"/>
</dbReference>
<dbReference type="GO" id="GO:0016491">
    <property type="term" value="F:oxidoreductase activity"/>
    <property type="evidence" value="ECO:0007669"/>
    <property type="project" value="UniProtKB-KW"/>
</dbReference>
<keyword evidence="1" id="KW-0001">2Fe-2S</keyword>
<organism evidence="7 8">
    <name type="scientific">Neolewinella lacunae</name>
    <dbReference type="NCBI Taxonomy" id="1517758"/>
    <lineage>
        <taxon>Bacteria</taxon>
        <taxon>Pseudomonadati</taxon>
        <taxon>Bacteroidota</taxon>
        <taxon>Saprospiria</taxon>
        <taxon>Saprospirales</taxon>
        <taxon>Lewinellaceae</taxon>
        <taxon>Neolewinella</taxon>
    </lineage>
</organism>
<feature type="domain" description="2Fe-2S ferredoxin-type" evidence="6">
    <location>
        <begin position="2"/>
        <end position="78"/>
    </location>
</feature>
<evidence type="ECO:0000256" key="4">
    <source>
        <dbReference type="ARBA" id="ARBA00023004"/>
    </source>
</evidence>
<evidence type="ECO:0000256" key="1">
    <source>
        <dbReference type="ARBA" id="ARBA00022714"/>
    </source>
</evidence>
<dbReference type="Pfam" id="PF01799">
    <property type="entry name" value="Fer2_2"/>
    <property type="match status" value="1"/>
</dbReference>
<keyword evidence="8" id="KW-1185">Reference proteome</keyword>
<dbReference type="RefSeq" id="WP_187468125.1">
    <property type="nucleotide sequence ID" value="NZ_JACSIT010000149.1"/>
</dbReference>
<sequence length="153" mass="16159">MAQYTINVNGKPHQVEASPETPLLWVIRDSLGYVGTKYGCGIGQCGACTVHIEGVAMRSCQMTVEGLGEKPVTTIEGLSANGDHPVQLAWLEHDVPQCGYCQAGQIMSAASLLSQIPNPTDEDINAGMAGNICRCGTYLRIHAAVKSAATKLS</sequence>
<dbReference type="CDD" id="cd00207">
    <property type="entry name" value="fer2"/>
    <property type="match status" value="1"/>
</dbReference>
<name>A0A923PL83_9BACT</name>
<dbReference type="InterPro" id="IPR051452">
    <property type="entry name" value="Diverse_Oxidoreductases"/>
</dbReference>
<dbReference type="EMBL" id="JACSIT010000149">
    <property type="protein sequence ID" value="MBC6996105.1"/>
    <property type="molecule type" value="Genomic_DNA"/>
</dbReference>
<dbReference type="InterPro" id="IPR012675">
    <property type="entry name" value="Beta-grasp_dom_sf"/>
</dbReference>
<dbReference type="GO" id="GO:0046872">
    <property type="term" value="F:metal ion binding"/>
    <property type="evidence" value="ECO:0007669"/>
    <property type="project" value="UniProtKB-KW"/>
</dbReference>
<dbReference type="Gene3D" id="3.10.20.30">
    <property type="match status" value="1"/>
</dbReference>
<evidence type="ECO:0000259" key="6">
    <source>
        <dbReference type="PROSITE" id="PS51085"/>
    </source>
</evidence>
<dbReference type="InterPro" id="IPR036010">
    <property type="entry name" value="2Fe-2S_ferredoxin-like_sf"/>
</dbReference>
<dbReference type="SUPFAM" id="SSF54292">
    <property type="entry name" value="2Fe-2S ferredoxin-like"/>
    <property type="match status" value="1"/>
</dbReference>
<dbReference type="PROSITE" id="PS51085">
    <property type="entry name" value="2FE2S_FER_2"/>
    <property type="match status" value="1"/>
</dbReference>
<proteinExistence type="predicted"/>
<dbReference type="PANTHER" id="PTHR44379">
    <property type="entry name" value="OXIDOREDUCTASE WITH IRON-SULFUR SUBUNIT"/>
    <property type="match status" value="1"/>
</dbReference>
<dbReference type="InterPro" id="IPR002888">
    <property type="entry name" value="2Fe-2S-bd"/>
</dbReference>
<dbReference type="PROSITE" id="PS00197">
    <property type="entry name" value="2FE2S_FER_1"/>
    <property type="match status" value="1"/>
</dbReference>
<evidence type="ECO:0000256" key="3">
    <source>
        <dbReference type="ARBA" id="ARBA00023002"/>
    </source>
</evidence>
<keyword evidence="5" id="KW-0411">Iron-sulfur</keyword>
<comment type="caution">
    <text evidence="7">The sequence shown here is derived from an EMBL/GenBank/DDBJ whole genome shotgun (WGS) entry which is preliminary data.</text>
</comment>
<dbReference type="Proteomes" id="UP000650081">
    <property type="component" value="Unassembled WGS sequence"/>
</dbReference>
<dbReference type="InterPro" id="IPR006058">
    <property type="entry name" value="2Fe2S_fd_BS"/>
</dbReference>
<dbReference type="SUPFAM" id="SSF47741">
    <property type="entry name" value="CO dehydrogenase ISP C-domain like"/>
    <property type="match status" value="1"/>
</dbReference>
<reference evidence="7" key="1">
    <citation type="submission" date="2020-08" db="EMBL/GenBank/DDBJ databases">
        <title>Lewinella bacteria from marine environments.</title>
        <authorList>
            <person name="Zhong Y."/>
        </authorList>
    </citation>
    <scope>NUCLEOTIDE SEQUENCE</scope>
    <source>
        <strain evidence="7">KCTC 42187</strain>
    </source>
</reference>
<dbReference type="InterPro" id="IPR001041">
    <property type="entry name" value="2Fe-2S_ferredoxin-type"/>
</dbReference>
<keyword evidence="3" id="KW-0560">Oxidoreductase</keyword>
<protein>
    <submittedName>
        <fullName evidence="7">(2Fe-2S)-binding protein</fullName>
    </submittedName>
</protein>
<gene>
    <name evidence="7" type="ORF">H9S92_18185</name>
</gene>
<evidence type="ECO:0000313" key="8">
    <source>
        <dbReference type="Proteomes" id="UP000650081"/>
    </source>
</evidence>
<evidence type="ECO:0000313" key="7">
    <source>
        <dbReference type="EMBL" id="MBC6996105.1"/>
    </source>
</evidence>
<accession>A0A923PL83</accession>
<dbReference type="Pfam" id="PF00111">
    <property type="entry name" value="Fer2"/>
    <property type="match status" value="1"/>
</dbReference>
<evidence type="ECO:0000256" key="2">
    <source>
        <dbReference type="ARBA" id="ARBA00022723"/>
    </source>
</evidence>
<keyword evidence="2" id="KW-0479">Metal-binding</keyword>